<evidence type="ECO:0000313" key="1">
    <source>
        <dbReference type="EMBL" id="QHT83767.1"/>
    </source>
</evidence>
<name>A0A6C0HTZ6_9ZZZZ</name>
<protein>
    <submittedName>
        <fullName evidence="1">Uncharacterized protein</fullName>
    </submittedName>
</protein>
<dbReference type="EMBL" id="MN740011">
    <property type="protein sequence ID" value="QHT83767.1"/>
    <property type="molecule type" value="Genomic_DNA"/>
</dbReference>
<reference evidence="1" key="1">
    <citation type="journal article" date="2020" name="Nature">
        <title>Giant virus diversity and host interactions through global metagenomics.</title>
        <authorList>
            <person name="Schulz F."/>
            <person name="Roux S."/>
            <person name="Paez-Espino D."/>
            <person name="Jungbluth S."/>
            <person name="Walsh D.A."/>
            <person name="Denef V.J."/>
            <person name="McMahon K.D."/>
            <person name="Konstantinidis K.T."/>
            <person name="Eloe-Fadrosh E.A."/>
            <person name="Kyrpides N.C."/>
            <person name="Woyke T."/>
        </authorList>
    </citation>
    <scope>NUCLEOTIDE SEQUENCE</scope>
    <source>
        <strain evidence="1">GVMAG-M-3300023184-168</strain>
    </source>
</reference>
<proteinExistence type="predicted"/>
<dbReference type="AlphaFoldDB" id="A0A6C0HTZ6"/>
<accession>A0A6C0HTZ6</accession>
<sequence length="107" mass="12556">MNYLIILFVTILSCHSLQVENIKFCINCKYFKIKLGNSYNELEYGKCLKFPKKLNPPITPEYLVTSIPKESILEYSYATTARQLEYMCGEEGKFYENVFDTEIQKDI</sequence>
<organism evidence="1">
    <name type="scientific">viral metagenome</name>
    <dbReference type="NCBI Taxonomy" id="1070528"/>
    <lineage>
        <taxon>unclassified sequences</taxon>
        <taxon>metagenomes</taxon>
        <taxon>organismal metagenomes</taxon>
    </lineage>
</organism>